<keyword evidence="13" id="KW-0464">Manganese</keyword>
<evidence type="ECO:0000256" key="11">
    <source>
        <dbReference type="ARBA" id="ARBA00023136"/>
    </source>
</evidence>
<feature type="binding site" evidence="19">
    <location>
        <position position="100"/>
    </location>
    <ligand>
        <name>UDP-N-acetyl-alpha-D-galactosamine</name>
        <dbReference type="ChEBI" id="CHEBI:67138"/>
    </ligand>
</feature>
<evidence type="ECO:0000256" key="9">
    <source>
        <dbReference type="ARBA" id="ARBA00022989"/>
    </source>
</evidence>
<comment type="pathway">
    <text evidence="3">Protein modification; protein glycosylation.</text>
</comment>
<accession>A0A5F4WJE5</accession>
<reference evidence="21" key="1">
    <citation type="submission" date="2009-03" db="EMBL/GenBank/DDBJ databases">
        <authorList>
            <person name="Warren W."/>
            <person name="Ye L."/>
            <person name="Minx P."/>
            <person name="Worley K."/>
            <person name="Gibbs R."/>
            <person name="Wilson R.K."/>
        </authorList>
    </citation>
    <scope>NUCLEOTIDE SEQUENCE [LARGE SCALE GENOMIC DNA]</scope>
</reference>
<evidence type="ECO:0000256" key="18">
    <source>
        <dbReference type="PIRSR" id="PIRSR605076-1"/>
    </source>
</evidence>
<feature type="chain" id="PRO_5035155616" description="N-acetyllactosaminide alpha-1,3-galactosyltransferase" evidence="20">
    <location>
        <begin position="21"/>
        <end position="319"/>
    </location>
</feature>
<keyword evidence="8" id="KW-0735">Signal-anchor</keyword>
<dbReference type="GeneID" id="118144226"/>
<evidence type="ECO:0000313" key="21">
    <source>
        <dbReference type="Ensembl" id="ENSCJAP00000077745.2"/>
    </source>
</evidence>
<reference evidence="21" key="3">
    <citation type="submission" date="2025-09" db="UniProtKB">
        <authorList>
            <consortium name="Ensembl"/>
        </authorList>
    </citation>
    <scope>IDENTIFICATION</scope>
</reference>
<feature type="binding site" evidence="19">
    <location>
        <position position="299"/>
    </location>
    <ligand>
        <name>an alpha-L-fucosyl-(1-&gt;2)-beta-D-galactosyl derivative</name>
        <dbReference type="ChEBI" id="CHEBI:140327"/>
    </ligand>
</feature>
<keyword evidence="10" id="KW-0333">Golgi apparatus</keyword>
<evidence type="ECO:0000256" key="13">
    <source>
        <dbReference type="ARBA" id="ARBA00023211"/>
    </source>
</evidence>
<evidence type="ECO:0000256" key="7">
    <source>
        <dbReference type="ARBA" id="ARBA00022692"/>
    </source>
</evidence>
<dbReference type="Proteomes" id="UP000008225">
    <property type="component" value="Chromosome 1"/>
</dbReference>
<keyword evidence="7" id="KW-0812">Transmembrane</keyword>
<keyword evidence="12" id="KW-0325">Glycoprotein</keyword>
<evidence type="ECO:0000256" key="19">
    <source>
        <dbReference type="PIRSR" id="PIRSR605076-2"/>
    </source>
</evidence>
<evidence type="ECO:0000256" key="10">
    <source>
        <dbReference type="ARBA" id="ARBA00023034"/>
    </source>
</evidence>
<evidence type="ECO:0000256" key="12">
    <source>
        <dbReference type="ARBA" id="ARBA00023180"/>
    </source>
</evidence>
<keyword evidence="22" id="KW-1185">Reference proteome</keyword>
<evidence type="ECO:0000256" key="6">
    <source>
        <dbReference type="ARBA" id="ARBA00022679"/>
    </source>
</evidence>
<dbReference type="Ensembl" id="ENSCJAT00000097577.2">
    <property type="protein sequence ID" value="ENSCJAP00000077745.2"/>
    <property type="gene ID" value="ENSCJAG00000061240.2"/>
</dbReference>
<evidence type="ECO:0000256" key="20">
    <source>
        <dbReference type="SAM" id="SignalP"/>
    </source>
</evidence>
<evidence type="ECO:0000256" key="16">
    <source>
        <dbReference type="ARBA" id="ARBA00042230"/>
    </source>
</evidence>
<evidence type="ECO:0000256" key="8">
    <source>
        <dbReference type="ARBA" id="ARBA00022968"/>
    </source>
</evidence>
<dbReference type="FunFam" id="3.90.550.10:FF:000022">
    <property type="entry name" value="Histo-blood group ABO system transferase"/>
    <property type="match status" value="1"/>
</dbReference>
<dbReference type="GO" id="GO:0031982">
    <property type="term" value="C:vesicle"/>
    <property type="evidence" value="ECO:0007669"/>
    <property type="project" value="TreeGrafter"/>
</dbReference>
<dbReference type="Gene3D" id="3.90.550.10">
    <property type="entry name" value="Spore Coat Polysaccharide Biosynthesis Protein SpsA, Chain A"/>
    <property type="match status" value="1"/>
</dbReference>
<keyword evidence="9" id="KW-1133">Transmembrane helix</keyword>
<reference evidence="21" key="2">
    <citation type="submission" date="2025-08" db="UniProtKB">
        <authorList>
            <consortium name="Ensembl"/>
        </authorList>
    </citation>
    <scope>IDENTIFICATION</scope>
</reference>
<evidence type="ECO:0000256" key="14">
    <source>
        <dbReference type="ARBA" id="ARBA00038937"/>
    </source>
</evidence>
<organism evidence="21 22">
    <name type="scientific">Callithrix jacchus</name>
    <name type="common">White-tufted-ear marmoset</name>
    <name type="synonym">Simia Jacchus</name>
    <dbReference type="NCBI Taxonomy" id="9483"/>
    <lineage>
        <taxon>Eukaryota</taxon>
        <taxon>Metazoa</taxon>
        <taxon>Chordata</taxon>
        <taxon>Craniata</taxon>
        <taxon>Vertebrata</taxon>
        <taxon>Euteleostomi</taxon>
        <taxon>Mammalia</taxon>
        <taxon>Eutheria</taxon>
        <taxon>Euarchontoglires</taxon>
        <taxon>Primates</taxon>
        <taxon>Haplorrhini</taxon>
        <taxon>Platyrrhini</taxon>
        <taxon>Cebidae</taxon>
        <taxon>Callitrichinae</taxon>
        <taxon>Callithrix</taxon>
        <taxon>Callithrix</taxon>
    </lineage>
</organism>
<dbReference type="RefSeq" id="XP_035112111.2">
    <property type="nucleotide sequence ID" value="XM_035256220.2"/>
</dbReference>
<sequence length="319" mass="37875">MLSKRKVLLMILFALSLTLIEHHFRIKNRLQKIYVCWNDQVEVPPLSSWFNSKKRPDVVTRTDWLAPVIWEGTYNRQVLERYYKKLNITIGLTVFAAGKFRNQYLKEFIQSANKYFMTGYKVIFYILVDGINKLPRIELGPLRTCKIFTVVKDHEWQDFNFIYMNNLNGYITDYIQHEVNFLFTMSVNQIFKNDFGVETLGTSVAQLHAWWYFKNAKDFPYERRPNSAASIPFGQGDFYYHSAIFGGTPHEVVTFIKEYQKGMVQDTTNKLNSLFESYLNKYFFFKKPTKLLSPEYNWDPKFRTPPQIKKVKIALQSER</sequence>
<dbReference type="InParanoid" id="A0A5F4WJE5"/>
<dbReference type="OrthoDB" id="10013941at2759"/>
<evidence type="ECO:0000256" key="5">
    <source>
        <dbReference type="ARBA" id="ARBA00022676"/>
    </source>
</evidence>
<dbReference type="InterPro" id="IPR029044">
    <property type="entry name" value="Nucleotide-diphossugar_trans"/>
</dbReference>
<dbReference type="KEGG" id="cjc:118144226"/>
<name>A0A5F4WJE5_CALJA</name>
<dbReference type="Pfam" id="PF03414">
    <property type="entry name" value="Glyco_transf_6"/>
    <property type="match status" value="1"/>
</dbReference>
<evidence type="ECO:0000256" key="17">
    <source>
        <dbReference type="ARBA" id="ARBA00048429"/>
    </source>
</evidence>
<evidence type="ECO:0000313" key="22">
    <source>
        <dbReference type="Proteomes" id="UP000008225"/>
    </source>
</evidence>
<feature type="signal peptide" evidence="20">
    <location>
        <begin position="1"/>
        <end position="20"/>
    </location>
</feature>
<dbReference type="STRING" id="9483.ENSCJAP00000077745"/>
<dbReference type="GO" id="GO:0005975">
    <property type="term" value="P:carbohydrate metabolic process"/>
    <property type="evidence" value="ECO:0007669"/>
    <property type="project" value="InterPro"/>
</dbReference>
<keyword evidence="6" id="KW-0808">Transferase</keyword>
<dbReference type="SUPFAM" id="SSF53448">
    <property type="entry name" value="Nucleotide-diphospho-sugar transferases"/>
    <property type="match status" value="1"/>
</dbReference>
<evidence type="ECO:0000256" key="4">
    <source>
        <dbReference type="ARBA" id="ARBA00010413"/>
    </source>
</evidence>
<gene>
    <name evidence="21" type="primary">LOC118144226</name>
</gene>
<protein>
    <recommendedName>
        <fullName evidence="15">N-acetyllactosaminide alpha-1,3-galactosyltransferase</fullName>
        <ecNumber evidence="14">2.4.1.87</ecNumber>
    </recommendedName>
    <alternativeName>
        <fullName evidence="16">UDP-galactose:beta-D-galactosyl-1,4-N-acetyl-D-glucosaminide alpha-1,3-galactosyltransferase</fullName>
    </alternativeName>
</protein>
<dbReference type="OMA" id="HEVNFLF"/>
<dbReference type="GO" id="GO:0047276">
    <property type="term" value="F:N-acetyllactosaminide 3-alpha-galactosyltransferase activity"/>
    <property type="evidence" value="ECO:0007669"/>
    <property type="project" value="UniProtKB-EC"/>
</dbReference>
<feature type="binding site" evidence="19">
    <location>
        <position position="208"/>
    </location>
    <ligand>
        <name>an alpha-L-fucosyl-(1-&gt;2)-beta-D-galactosyl derivative</name>
        <dbReference type="ChEBI" id="CHEBI:140327"/>
    </ligand>
</feature>
<keyword evidence="20" id="KW-0732">Signal</keyword>
<feature type="active site" description="Nucleophile" evidence="18">
    <location>
        <position position="276"/>
    </location>
</feature>
<dbReference type="AlphaFoldDB" id="A0A5F4WJE5"/>
<dbReference type="PANTHER" id="PTHR10462:SF46">
    <property type="entry name" value="N-ACETYLLACTOSAMINIDE ALPHA-1,3-GALACTOSYLTRANSFERASE-LIKE 1"/>
    <property type="match status" value="1"/>
</dbReference>
<comment type="catalytic activity">
    <reaction evidence="17">
        <text>a beta-D-galactosyl-(1-&gt;4)-N-acetyl-beta-D-glucosaminyl derivative + UDP-alpha-D-galactose = an alpha-D-galactosyl-(1-&gt;3)-beta-D-galactosyl-(1-&gt;4)-N-acetyl-beta-D-glucosaminyl derivative + UDP + H(+)</text>
        <dbReference type="Rhea" id="RHEA:13013"/>
        <dbReference type="ChEBI" id="CHEBI:15378"/>
        <dbReference type="ChEBI" id="CHEBI:58223"/>
        <dbReference type="ChEBI" id="CHEBI:66914"/>
        <dbReference type="ChEBI" id="CHEBI:133507"/>
        <dbReference type="ChEBI" id="CHEBI:138024"/>
        <dbReference type="EC" id="2.4.1.87"/>
    </reaction>
</comment>
<dbReference type="InterPro" id="IPR005076">
    <property type="entry name" value="Glyco_trans_6"/>
</dbReference>
<feature type="binding site" evidence="19">
    <location>
        <position position="276"/>
    </location>
    <ligand>
        <name>an alpha-L-fucosyl-(1-&gt;2)-beta-D-galactosyl derivative</name>
        <dbReference type="ChEBI" id="CHEBI:140327"/>
    </ligand>
</feature>
<evidence type="ECO:0000256" key="1">
    <source>
        <dbReference type="ARBA" id="ARBA00001936"/>
    </source>
</evidence>
<dbReference type="GO" id="GO:0032580">
    <property type="term" value="C:Golgi cisterna membrane"/>
    <property type="evidence" value="ECO:0007669"/>
    <property type="project" value="UniProtKB-SubCell"/>
</dbReference>
<dbReference type="EC" id="2.4.1.87" evidence="14"/>
<evidence type="ECO:0000256" key="3">
    <source>
        <dbReference type="ARBA" id="ARBA00004922"/>
    </source>
</evidence>
<comment type="subcellular location">
    <subcellularLocation>
        <location evidence="2">Golgi apparatus</location>
        <location evidence="2">Golgi stack membrane</location>
        <topology evidence="2">Single-pass type II membrane protein</topology>
    </subcellularLocation>
</comment>
<comment type="cofactor">
    <cofactor evidence="1">
        <name>Mn(2+)</name>
        <dbReference type="ChEBI" id="CHEBI:29035"/>
    </cofactor>
</comment>
<evidence type="ECO:0000256" key="2">
    <source>
        <dbReference type="ARBA" id="ARBA00004447"/>
    </source>
</evidence>
<proteinExistence type="inferred from homology"/>
<dbReference type="RefSeq" id="XP_054092460.1">
    <property type="nucleotide sequence ID" value="XM_054236485.1"/>
</dbReference>
<comment type="similarity">
    <text evidence="4">Belongs to the glycosyltransferase 6 family.</text>
</comment>
<dbReference type="FunCoup" id="A0A5F4WJE5">
    <property type="interactions" value="1"/>
</dbReference>
<evidence type="ECO:0000256" key="15">
    <source>
        <dbReference type="ARBA" id="ARBA00040779"/>
    </source>
</evidence>
<keyword evidence="5" id="KW-0328">Glycosyltransferase</keyword>
<dbReference type="PANTHER" id="PTHR10462">
    <property type="entry name" value="GLYCOSYLTRANSFERASE-RELATED"/>
    <property type="match status" value="1"/>
</dbReference>
<dbReference type="GeneTree" id="ENSGT00950000182858"/>
<keyword evidence="11" id="KW-0472">Membrane</keyword>